<organism evidence="3 4">
    <name type="scientific">Aeromonas media</name>
    <dbReference type="NCBI Taxonomy" id="651"/>
    <lineage>
        <taxon>Bacteria</taxon>
        <taxon>Pseudomonadati</taxon>
        <taxon>Pseudomonadota</taxon>
        <taxon>Gammaproteobacteria</taxon>
        <taxon>Aeromonadales</taxon>
        <taxon>Aeromonadaceae</taxon>
        <taxon>Aeromonas</taxon>
    </lineage>
</organism>
<reference evidence="3 4" key="1">
    <citation type="submission" date="2019-03" db="EMBL/GenBank/DDBJ databases">
        <title>Novel transposon Tn6433 accelerates the dissemination of tet(E) in Aeromonas from aerobic biofilm under oxytetracycline stress.</title>
        <authorList>
            <person name="Shi Y."/>
            <person name="Tian Z."/>
            <person name="Zhang Y."/>
            <person name="Zhang H."/>
            <person name="Yang M."/>
        </authorList>
    </citation>
    <scope>NUCLEOTIDE SEQUENCE [LARGE SCALE GENOMIC DNA]</scope>
    <source>
        <strain evidence="3 4">T0.1-19</strain>
    </source>
</reference>
<dbReference type="Gene3D" id="3.40.50.10610">
    <property type="entry name" value="ABC-type transport auxiliary lipoprotein component"/>
    <property type="match status" value="1"/>
</dbReference>
<evidence type="ECO:0000256" key="1">
    <source>
        <dbReference type="SAM" id="MobiDB-lite"/>
    </source>
</evidence>
<feature type="signal peptide" evidence="2">
    <location>
        <begin position="1"/>
        <end position="21"/>
    </location>
</feature>
<dbReference type="PROSITE" id="PS51257">
    <property type="entry name" value="PROKAR_LIPOPROTEIN"/>
    <property type="match status" value="1"/>
</dbReference>
<gene>
    <name evidence="3" type="ORF">E4184_20395</name>
</gene>
<sequence>MKLRSLLMVGALLLGGCAVNPYGSTPAPVGEPDKPVSQPQKPVAEPDKAEPVPAPEPVAPTGLALAMADAFLKAPEVQALSQDGSPVLLLMAPQNGTGEPFSTQPMAVAMSQRIQANSGFRFADPGQVAAITGQLEYQQGGMNPASLVRLGRQTGAGYMLYGDLLSEGSRYRLAMSLMDLKSGELLWSGSRSASR</sequence>
<dbReference type="GO" id="GO:0031241">
    <property type="term" value="C:periplasmic side of cell outer membrane"/>
    <property type="evidence" value="ECO:0007669"/>
    <property type="project" value="TreeGrafter"/>
</dbReference>
<evidence type="ECO:0000313" key="4">
    <source>
        <dbReference type="Proteomes" id="UP000501427"/>
    </source>
</evidence>
<evidence type="ECO:0000256" key="2">
    <source>
        <dbReference type="SAM" id="SignalP"/>
    </source>
</evidence>
<dbReference type="InterPro" id="IPR014094">
    <property type="entry name" value="LpoB"/>
</dbReference>
<dbReference type="GO" id="GO:0009252">
    <property type="term" value="P:peptidoglycan biosynthetic process"/>
    <property type="evidence" value="ECO:0007669"/>
    <property type="project" value="TreeGrafter"/>
</dbReference>
<dbReference type="AlphaFoldDB" id="A0A6M4YW95"/>
<dbReference type="Proteomes" id="UP000501427">
    <property type="component" value="Chromosome"/>
</dbReference>
<feature type="chain" id="PRO_5026816893" evidence="2">
    <location>
        <begin position="22"/>
        <end position="195"/>
    </location>
</feature>
<dbReference type="PANTHER" id="PTHR40593">
    <property type="entry name" value="PENICILLIN-BINDING PROTEIN ACTIVATOR LPOB"/>
    <property type="match status" value="1"/>
</dbReference>
<protein>
    <submittedName>
        <fullName evidence="3">Penicillin-binding protein activator LpoB</fullName>
    </submittedName>
</protein>
<name>A0A6M4YW95_AERME</name>
<feature type="region of interest" description="Disordered" evidence="1">
    <location>
        <begin position="25"/>
        <end position="57"/>
    </location>
</feature>
<dbReference type="EMBL" id="CP038441">
    <property type="protein sequence ID" value="QJT23543.1"/>
    <property type="molecule type" value="Genomic_DNA"/>
</dbReference>
<accession>A0A6M4YW95</accession>
<proteinExistence type="predicted"/>
<dbReference type="Pfam" id="PF13036">
    <property type="entry name" value="LpoB"/>
    <property type="match status" value="1"/>
</dbReference>
<evidence type="ECO:0000313" key="3">
    <source>
        <dbReference type="EMBL" id="QJT23543.1"/>
    </source>
</evidence>
<dbReference type="PANTHER" id="PTHR40593:SF1">
    <property type="entry name" value="PENICILLIN-BINDING PROTEIN ACTIVATOR LPOB"/>
    <property type="match status" value="1"/>
</dbReference>
<dbReference type="RefSeq" id="WP_171276978.1">
    <property type="nucleotide sequence ID" value="NZ_CAWPJG010000001.1"/>
</dbReference>
<keyword evidence="2" id="KW-0732">Signal</keyword>
<dbReference type="GO" id="GO:0030234">
    <property type="term" value="F:enzyme regulator activity"/>
    <property type="evidence" value="ECO:0007669"/>
    <property type="project" value="TreeGrafter"/>
</dbReference>